<dbReference type="FunFam" id="1.10.287.950:FF:000001">
    <property type="entry name" value="Methyl-accepting chemotaxis sensory transducer"/>
    <property type="match status" value="1"/>
</dbReference>
<dbReference type="InterPro" id="IPR004089">
    <property type="entry name" value="MCPsignal_dom"/>
</dbReference>
<evidence type="ECO:0000259" key="10">
    <source>
        <dbReference type="PROSITE" id="PS50111"/>
    </source>
</evidence>
<dbReference type="GO" id="GO:0006935">
    <property type="term" value="P:chemotaxis"/>
    <property type="evidence" value="ECO:0007669"/>
    <property type="project" value="UniProtKB-ARBA"/>
</dbReference>
<dbReference type="AlphaFoldDB" id="A0A4Y5YAZ6"/>
<keyword evidence="3 9" id="KW-0812">Transmembrane</keyword>
<dbReference type="SMART" id="SM00283">
    <property type="entry name" value="MA"/>
    <property type="match status" value="1"/>
</dbReference>
<evidence type="ECO:0000256" key="7">
    <source>
        <dbReference type="ARBA" id="ARBA00029447"/>
    </source>
</evidence>
<dbReference type="SMART" id="SM00304">
    <property type="entry name" value="HAMP"/>
    <property type="match status" value="1"/>
</dbReference>
<comment type="similarity">
    <text evidence="7">Belongs to the methyl-accepting chemotaxis (MCP) protein family.</text>
</comment>
<keyword evidence="2" id="KW-0997">Cell inner membrane</keyword>
<dbReference type="Pfam" id="PF00015">
    <property type="entry name" value="MCPsignal"/>
    <property type="match status" value="1"/>
</dbReference>
<dbReference type="GO" id="GO:0005886">
    <property type="term" value="C:plasma membrane"/>
    <property type="evidence" value="ECO:0007669"/>
    <property type="project" value="UniProtKB-SubCell"/>
</dbReference>
<evidence type="ECO:0000256" key="8">
    <source>
        <dbReference type="PROSITE-ProRule" id="PRU00284"/>
    </source>
</evidence>
<evidence type="ECO:0000256" key="6">
    <source>
        <dbReference type="ARBA" id="ARBA00023224"/>
    </source>
</evidence>
<dbReference type="Gene3D" id="1.10.287.950">
    <property type="entry name" value="Methyl-accepting chemotaxis protein"/>
    <property type="match status" value="1"/>
</dbReference>
<evidence type="ECO:0000256" key="4">
    <source>
        <dbReference type="ARBA" id="ARBA00022989"/>
    </source>
</evidence>
<organism evidence="13 14">
    <name type="scientific">Shewanella polaris</name>
    <dbReference type="NCBI Taxonomy" id="2588449"/>
    <lineage>
        <taxon>Bacteria</taxon>
        <taxon>Pseudomonadati</taxon>
        <taxon>Pseudomonadota</taxon>
        <taxon>Gammaproteobacteria</taxon>
        <taxon>Alteromonadales</taxon>
        <taxon>Shewanellaceae</taxon>
        <taxon>Shewanella</taxon>
    </lineage>
</organism>
<dbReference type="Pfam" id="PF00672">
    <property type="entry name" value="HAMP"/>
    <property type="match status" value="1"/>
</dbReference>
<feature type="domain" description="T-SNARE coiled-coil homology" evidence="11">
    <location>
        <begin position="454"/>
        <end position="516"/>
    </location>
</feature>
<feature type="transmembrane region" description="Helical" evidence="9">
    <location>
        <begin position="185"/>
        <end position="207"/>
    </location>
</feature>
<dbReference type="PANTHER" id="PTHR32089:SF119">
    <property type="entry name" value="METHYL-ACCEPTING CHEMOTAXIS PROTEIN CTPL"/>
    <property type="match status" value="1"/>
</dbReference>
<accession>A0A4Y5YAZ6</accession>
<dbReference type="CDD" id="cd06225">
    <property type="entry name" value="HAMP"/>
    <property type="match status" value="1"/>
</dbReference>
<dbReference type="PANTHER" id="PTHR32089">
    <property type="entry name" value="METHYL-ACCEPTING CHEMOTAXIS PROTEIN MCPB"/>
    <property type="match status" value="1"/>
</dbReference>
<evidence type="ECO:0000313" key="13">
    <source>
        <dbReference type="EMBL" id="QDE29941.1"/>
    </source>
</evidence>
<evidence type="ECO:0000256" key="3">
    <source>
        <dbReference type="ARBA" id="ARBA00022692"/>
    </source>
</evidence>
<dbReference type="KEGG" id="spol:FH971_02515"/>
<keyword evidence="5 9" id="KW-0472">Membrane</keyword>
<dbReference type="InterPro" id="IPR000727">
    <property type="entry name" value="T_SNARE_dom"/>
</dbReference>
<dbReference type="GO" id="GO:0007165">
    <property type="term" value="P:signal transduction"/>
    <property type="evidence" value="ECO:0007669"/>
    <property type="project" value="UniProtKB-KW"/>
</dbReference>
<sequence length="539" mass="57841">MNWFSNMSIFKKVGLIFVLSVIIFAVNLAISTVAINKNRNTLSFMETQVAQRVELANQNVIYVQRLDELYTQSVSFADEDLLENAHKTFSSLNNNLTNLLAIDQLETSALSLLSKSLHEYNTMTASLAKGMLDGTIDMADVGKISQKKAKVFDQLTKGITAYKADKVNEFSSTIKEASDRSEQSLYLTLSIGLSLLVLMAIVTISIAKAISGSAGDVASSLGELADGKGNLRHQLTVAGTDELGQVSSNFNRFLRLLADSIERVVSVTSPLLDSASSLKERMTLATKATKQQSHDAKAVHMSMEEMRHSVNDISHSAQQAAEAAQVAEREATEGLAVVQRTVRISQELNSGIELASNSIHELAKDTESVGSILNVITSIADQTNLLALNAAIEAARAGEHGRGFAVVADEVRALASKTADATSEIRGVLDKLKVAAESSVSTMDVAITKSSENERYAKDTGEVLSSIQSKIVSINSMNTHIASATEQQSMVAASVANNVAEMNASFEQTLSILAEVQDISEGLDGFANELSHATSQFKL</sequence>
<name>A0A4Y5YAZ6_9GAMM</name>
<evidence type="ECO:0000259" key="11">
    <source>
        <dbReference type="PROSITE" id="PS50192"/>
    </source>
</evidence>
<feature type="domain" description="Methyl-accepting transducer" evidence="10">
    <location>
        <begin position="267"/>
        <end position="503"/>
    </location>
</feature>
<dbReference type="PROSITE" id="PS50192">
    <property type="entry name" value="T_SNARE"/>
    <property type="match status" value="1"/>
</dbReference>
<reference evidence="13 14" key="1">
    <citation type="submission" date="2019-06" db="EMBL/GenBank/DDBJ databases">
        <title>The genome of Shewanella sp. SM1901.</title>
        <authorList>
            <person name="Cha Q."/>
        </authorList>
    </citation>
    <scope>NUCLEOTIDE SEQUENCE [LARGE SCALE GENOMIC DNA]</scope>
    <source>
        <strain evidence="13 14">SM1901</strain>
    </source>
</reference>
<evidence type="ECO:0000256" key="2">
    <source>
        <dbReference type="ARBA" id="ARBA00022519"/>
    </source>
</evidence>
<keyword evidence="14" id="KW-1185">Reference proteome</keyword>
<dbReference type="InterPro" id="IPR003660">
    <property type="entry name" value="HAMP_dom"/>
</dbReference>
<dbReference type="PROSITE" id="PS50111">
    <property type="entry name" value="CHEMOTAXIS_TRANSDUC_2"/>
    <property type="match status" value="1"/>
</dbReference>
<comment type="subcellular location">
    <subcellularLocation>
        <location evidence="1">Cell inner membrane</location>
        <topology evidence="1">Multi-pass membrane protein</topology>
    </subcellularLocation>
</comment>
<evidence type="ECO:0000313" key="14">
    <source>
        <dbReference type="Proteomes" id="UP000319809"/>
    </source>
</evidence>
<protein>
    <submittedName>
        <fullName evidence="13">Methyl-accepting chemotaxis protein</fullName>
    </submittedName>
</protein>
<keyword evidence="2" id="KW-1003">Cell membrane</keyword>
<evidence type="ECO:0000256" key="9">
    <source>
        <dbReference type="SAM" id="Phobius"/>
    </source>
</evidence>
<evidence type="ECO:0000259" key="12">
    <source>
        <dbReference type="PROSITE" id="PS50885"/>
    </source>
</evidence>
<feature type="transmembrane region" description="Helical" evidence="9">
    <location>
        <begin position="13"/>
        <end position="35"/>
    </location>
</feature>
<dbReference type="PROSITE" id="PS50885">
    <property type="entry name" value="HAMP"/>
    <property type="match status" value="1"/>
</dbReference>
<dbReference type="EMBL" id="CP041036">
    <property type="protein sequence ID" value="QDE29941.1"/>
    <property type="molecule type" value="Genomic_DNA"/>
</dbReference>
<feature type="domain" description="HAMP" evidence="12">
    <location>
        <begin position="208"/>
        <end position="262"/>
    </location>
</feature>
<keyword evidence="4 9" id="KW-1133">Transmembrane helix</keyword>
<gene>
    <name evidence="13" type="ORF">FH971_02515</name>
</gene>
<evidence type="ECO:0000256" key="5">
    <source>
        <dbReference type="ARBA" id="ARBA00023136"/>
    </source>
</evidence>
<evidence type="ECO:0000256" key="1">
    <source>
        <dbReference type="ARBA" id="ARBA00004429"/>
    </source>
</evidence>
<dbReference type="RefSeq" id="WP_140233226.1">
    <property type="nucleotide sequence ID" value="NZ_CP041036.1"/>
</dbReference>
<proteinExistence type="inferred from homology"/>
<dbReference type="Proteomes" id="UP000319809">
    <property type="component" value="Chromosome"/>
</dbReference>
<dbReference type="SUPFAM" id="SSF58104">
    <property type="entry name" value="Methyl-accepting chemotaxis protein (MCP) signaling domain"/>
    <property type="match status" value="1"/>
</dbReference>
<keyword evidence="6 8" id="KW-0807">Transducer</keyword>